<reference evidence="2" key="1">
    <citation type="submission" date="2016-01" db="EMBL/GenBank/DDBJ databases">
        <title>Complete genome sequence of Microbulbifer sp. CCB-MM1, a halophile isolated from Matang Mangrove Forest, Perak.</title>
        <authorList>
            <person name="Moh T.H."/>
            <person name="Dinesh B."/>
            <person name="Lau N.-S."/>
            <person name="Go F."/>
            <person name="Alexander Chong S.-C."/>
        </authorList>
    </citation>
    <scope>NUCLEOTIDE SEQUENCE [LARGE SCALE GENOMIC DNA]</scope>
    <source>
        <strain evidence="2">CCB-MM1</strain>
    </source>
</reference>
<evidence type="ECO:0000313" key="1">
    <source>
        <dbReference type="EMBL" id="AOS96539.1"/>
    </source>
</evidence>
<evidence type="ECO:0000313" key="2">
    <source>
        <dbReference type="Proteomes" id="UP000095672"/>
    </source>
</evidence>
<protein>
    <recommendedName>
        <fullName evidence="3">Prolyl 4-hydroxylase alpha subunit Fe(2+) 2OG dioxygenase domain-containing protein</fullName>
    </recommendedName>
</protein>
<dbReference type="OrthoDB" id="4048724at2"/>
<proteinExistence type="predicted"/>
<dbReference type="InterPro" id="IPR045617">
    <property type="entry name" value="DUF6445"/>
</dbReference>
<sequence length="231" mass="25822">MQVTIKHLGAEQTPLVIIDDAHPQPEQLVEVARHSQWLRENPYYPGMRTQVPPDYLGPLLETAAEALRQAYDLDTRAGLASTAIKNAFCCFSMVTKPPETLQPIQSLPHFDATNGQQLAMLHYLCDKPFRGTGFFRHRESGFESILDERVAEYQAQAGRHLEQVQPGYASECGEWYEKIGEVEAQFNRVAFYPASLLHSGIVDSGENLSDNAQSGRLTITGFIDLAAKLSW</sequence>
<gene>
    <name evidence="1" type="ORF">AUP74_01074</name>
</gene>
<dbReference type="STRING" id="1769779.AUP74_01074"/>
<dbReference type="KEGG" id="micc:AUP74_01074"/>
<dbReference type="Pfam" id="PF20043">
    <property type="entry name" value="DUF6445"/>
    <property type="match status" value="1"/>
</dbReference>
<dbReference type="AlphaFoldDB" id="A0A1C9W5W0"/>
<keyword evidence="2" id="KW-1185">Reference proteome</keyword>
<dbReference type="Proteomes" id="UP000095672">
    <property type="component" value="Chromosome"/>
</dbReference>
<dbReference type="EMBL" id="CP014143">
    <property type="protein sequence ID" value="AOS96539.1"/>
    <property type="molecule type" value="Genomic_DNA"/>
</dbReference>
<dbReference type="RefSeq" id="WP_069946664.1">
    <property type="nucleotide sequence ID" value="NZ_CP014143.1"/>
</dbReference>
<name>A0A1C9W5W0_9GAMM</name>
<accession>A0A1C9W5W0</accession>
<organism evidence="1 2">
    <name type="scientific">Microbulbifer aggregans</name>
    <dbReference type="NCBI Taxonomy" id="1769779"/>
    <lineage>
        <taxon>Bacteria</taxon>
        <taxon>Pseudomonadati</taxon>
        <taxon>Pseudomonadota</taxon>
        <taxon>Gammaproteobacteria</taxon>
        <taxon>Cellvibrionales</taxon>
        <taxon>Microbulbiferaceae</taxon>
        <taxon>Microbulbifer</taxon>
    </lineage>
</organism>
<evidence type="ECO:0008006" key="3">
    <source>
        <dbReference type="Google" id="ProtNLM"/>
    </source>
</evidence>